<accession>A0AA36CV27</accession>
<proteinExistence type="inferred from homology"/>
<protein>
    <recommendedName>
        <fullName evidence="7">Protein kinase domain-containing protein</fullName>
    </recommendedName>
</protein>
<dbReference type="GO" id="GO:0007165">
    <property type="term" value="P:signal transduction"/>
    <property type="evidence" value="ECO:0007669"/>
    <property type="project" value="TreeGrafter"/>
</dbReference>
<dbReference type="GO" id="GO:0005634">
    <property type="term" value="C:nucleus"/>
    <property type="evidence" value="ECO:0007669"/>
    <property type="project" value="TreeGrafter"/>
</dbReference>
<dbReference type="GO" id="GO:0032436">
    <property type="term" value="P:positive regulation of proteasomal ubiquitin-dependent protein catabolic process"/>
    <property type="evidence" value="ECO:0007669"/>
    <property type="project" value="TreeGrafter"/>
</dbReference>
<evidence type="ECO:0000256" key="5">
    <source>
        <dbReference type="ARBA" id="ARBA00022777"/>
    </source>
</evidence>
<keyword evidence="9" id="KW-1185">Reference proteome</keyword>
<dbReference type="GO" id="GO:0005524">
    <property type="term" value="F:ATP binding"/>
    <property type="evidence" value="ECO:0007669"/>
    <property type="project" value="UniProtKB-KW"/>
</dbReference>
<evidence type="ECO:0000256" key="3">
    <source>
        <dbReference type="ARBA" id="ARBA00022679"/>
    </source>
</evidence>
<dbReference type="PANTHER" id="PTHR24057">
    <property type="entry name" value="GLYCOGEN SYNTHASE KINASE-3 ALPHA"/>
    <property type="match status" value="1"/>
</dbReference>
<feature type="domain" description="Protein kinase" evidence="7">
    <location>
        <begin position="36"/>
        <end position="281"/>
    </location>
</feature>
<dbReference type="PANTHER" id="PTHR24057:SF0">
    <property type="entry name" value="PROTEIN KINASE SHAGGY-RELATED"/>
    <property type="match status" value="1"/>
</dbReference>
<dbReference type="Gene3D" id="3.30.200.20">
    <property type="entry name" value="Phosphorylase Kinase, domain 1"/>
    <property type="match status" value="1"/>
</dbReference>
<dbReference type="SUPFAM" id="SSF56112">
    <property type="entry name" value="Protein kinase-like (PK-like)"/>
    <property type="match status" value="1"/>
</dbReference>
<organism evidence="8 9">
    <name type="scientific">Mesorhabditis spiculigera</name>
    <dbReference type="NCBI Taxonomy" id="96644"/>
    <lineage>
        <taxon>Eukaryota</taxon>
        <taxon>Metazoa</taxon>
        <taxon>Ecdysozoa</taxon>
        <taxon>Nematoda</taxon>
        <taxon>Chromadorea</taxon>
        <taxon>Rhabditida</taxon>
        <taxon>Rhabditina</taxon>
        <taxon>Rhabditomorpha</taxon>
        <taxon>Rhabditoidea</taxon>
        <taxon>Rhabditidae</taxon>
        <taxon>Mesorhabditinae</taxon>
        <taxon>Mesorhabditis</taxon>
    </lineage>
</organism>
<evidence type="ECO:0000313" key="9">
    <source>
        <dbReference type="Proteomes" id="UP001177023"/>
    </source>
</evidence>
<keyword evidence="3" id="KW-0808">Transferase</keyword>
<reference evidence="8" key="1">
    <citation type="submission" date="2023-06" db="EMBL/GenBank/DDBJ databases">
        <authorList>
            <person name="Delattre M."/>
        </authorList>
    </citation>
    <scope>NUCLEOTIDE SEQUENCE</scope>
    <source>
        <strain evidence="8">AF72</strain>
    </source>
</reference>
<dbReference type="GO" id="GO:0090090">
    <property type="term" value="P:negative regulation of canonical Wnt signaling pathway"/>
    <property type="evidence" value="ECO:0007669"/>
    <property type="project" value="TreeGrafter"/>
</dbReference>
<feature type="non-terminal residue" evidence="8">
    <location>
        <position position="281"/>
    </location>
</feature>
<keyword evidence="6" id="KW-0067">ATP-binding</keyword>
<evidence type="ECO:0000313" key="8">
    <source>
        <dbReference type="EMBL" id="CAJ0575424.1"/>
    </source>
</evidence>
<evidence type="ECO:0000256" key="1">
    <source>
        <dbReference type="ARBA" id="ARBA00005527"/>
    </source>
</evidence>
<keyword evidence="5" id="KW-0418">Kinase</keyword>
<dbReference type="GO" id="GO:0070507">
    <property type="term" value="P:regulation of microtubule cytoskeleton organization"/>
    <property type="evidence" value="ECO:0007669"/>
    <property type="project" value="TreeGrafter"/>
</dbReference>
<dbReference type="EMBL" id="CATQJA010002637">
    <property type="protein sequence ID" value="CAJ0575424.1"/>
    <property type="molecule type" value="Genomic_DNA"/>
</dbReference>
<dbReference type="GO" id="GO:0004674">
    <property type="term" value="F:protein serine/threonine kinase activity"/>
    <property type="evidence" value="ECO:0007669"/>
    <property type="project" value="UniProtKB-KW"/>
</dbReference>
<dbReference type="Gene3D" id="1.10.510.10">
    <property type="entry name" value="Transferase(Phosphotransferase) domain 1"/>
    <property type="match status" value="1"/>
</dbReference>
<evidence type="ECO:0000256" key="2">
    <source>
        <dbReference type="ARBA" id="ARBA00022527"/>
    </source>
</evidence>
<dbReference type="GO" id="GO:0005829">
    <property type="term" value="C:cytosol"/>
    <property type="evidence" value="ECO:0007669"/>
    <property type="project" value="TreeGrafter"/>
</dbReference>
<comment type="similarity">
    <text evidence="1">Belongs to the protein kinase superfamily. CMGC Ser/Thr protein kinase family. GSK-3 subfamily.</text>
</comment>
<dbReference type="PROSITE" id="PS50011">
    <property type="entry name" value="PROTEIN_KINASE_DOM"/>
    <property type="match status" value="1"/>
</dbReference>
<gene>
    <name evidence="8" type="ORF">MSPICULIGERA_LOCUS13735</name>
</gene>
<keyword evidence="4" id="KW-0547">Nucleotide-binding</keyword>
<dbReference type="Pfam" id="PF00069">
    <property type="entry name" value="Pkinase"/>
    <property type="match status" value="1"/>
</dbReference>
<name>A0AA36CV27_9BILA</name>
<comment type="caution">
    <text evidence="8">The sequence shown here is derived from an EMBL/GenBank/DDBJ whole genome shotgun (WGS) entry which is preliminary data.</text>
</comment>
<dbReference type="AlphaFoldDB" id="A0AA36CV27"/>
<evidence type="ECO:0000259" key="7">
    <source>
        <dbReference type="PROSITE" id="PS50011"/>
    </source>
</evidence>
<dbReference type="InterPro" id="IPR011009">
    <property type="entry name" value="Kinase-like_dom_sf"/>
</dbReference>
<evidence type="ECO:0000256" key="6">
    <source>
        <dbReference type="ARBA" id="ARBA00022840"/>
    </source>
</evidence>
<dbReference type="GO" id="GO:0030154">
    <property type="term" value="P:cell differentiation"/>
    <property type="evidence" value="ECO:0007669"/>
    <property type="project" value="TreeGrafter"/>
</dbReference>
<sequence length="281" mass="32033">MRSRASVLRKPSQPQTQRVSVTLAKGPPDEQVDLTFTLITEGGKGSFGVVYITEIKETGEKVAIKKVLQDKRFINRELQIMRKISHPKIVQMKYFYLSEGSRKEQYLNLILEYMPKTVADVIRGYNKLKRKLPWIFVKLYTYQLFKALDYLHGLRAVFAEMLLGHPLFIGECSSDQLLEVIKILGTPTKEQILQMNPNYKDLKIPSIQEFPWAKVLSRISPTPELVDLVSQILKYVPTARLQPLQVCAHPFFDELRNPNTVLPSGSSLPSLGSQEADNSVD</sequence>
<evidence type="ECO:0000256" key="4">
    <source>
        <dbReference type="ARBA" id="ARBA00022741"/>
    </source>
</evidence>
<keyword evidence="2" id="KW-0723">Serine/threonine-protein kinase</keyword>
<dbReference type="InterPro" id="IPR000719">
    <property type="entry name" value="Prot_kinase_dom"/>
</dbReference>
<dbReference type="GO" id="GO:0030424">
    <property type="term" value="C:axon"/>
    <property type="evidence" value="ECO:0007669"/>
    <property type="project" value="TreeGrafter"/>
</dbReference>
<dbReference type="InterPro" id="IPR050591">
    <property type="entry name" value="GSK-3"/>
</dbReference>
<dbReference type="Proteomes" id="UP001177023">
    <property type="component" value="Unassembled WGS sequence"/>
</dbReference>